<sequence>MKKSKDKLGKDDDEEEVEELKPKTVVGTKSCVGCGAPVPLDSPACPYCTTANANYIGENTSSSTNSNSQQDNSTMSHEELKGPRCPYCGNPYIVKKKRSAAKHTAAAMMTGGLSLVTLAAPNKKYKCPSCNKTFKL</sequence>
<evidence type="ECO:0000313" key="3">
    <source>
        <dbReference type="Proteomes" id="UP001230220"/>
    </source>
</evidence>
<dbReference type="GO" id="GO:0000428">
    <property type="term" value="C:DNA-directed RNA polymerase complex"/>
    <property type="evidence" value="ECO:0007669"/>
    <property type="project" value="UniProtKB-KW"/>
</dbReference>
<comment type="caution">
    <text evidence="2">The sequence shown here is derived from an EMBL/GenBank/DDBJ whole genome shotgun (WGS) entry which is preliminary data.</text>
</comment>
<feature type="region of interest" description="Disordered" evidence="1">
    <location>
        <begin position="59"/>
        <end position="80"/>
    </location>
</feature>
<keyword evidence="2" id="KW-0804">Transcription</keyword>
<accession>A0ABU0DZA7</accession>
<gene>
    <name evidence="2" type="ORF">J2S15_000698</name>
</gene>
<proteinExistence type="predicted"/>
<dbReference type="Gene3D" id="2.20.28.30">
    <property type="entry name" value="RNA polymerase ii, chain L"/>
    <property type="match status" value="1"/>
</dbReference>
<organism evidence="2 3">
    <name type="scientific">Breznakia pachnodae</name>
    <dbReference type="NCBI Taxonomy" id="265178"/>
    <lineage>
        <taxon>Bacteria</taxon>
        <taxon>Bacillati</taxon>
        <taxon>Bacillota</taxon>
        <taxon>Erysipelotrichia</taxon>
        <taxon>Erysipelotrichales</taxon>
        <taxon>Erysipelotrichaceae</taxon>
        <taxon>Breznakia</taxon>
    </lineage>
</organism>
<dbReference type="RefSeq" id="WP_307405522.1">
    <property type="nucleotide sequence ID" value="NZ_JAUSUR010000001.1"/>
</dbReference>
<evidence type="ECO:0000256" key="1">
    <source>
        <dbReference type="SAM" id="MobiDB-lite"/>
    </source>
</evidence>
<reference evidence="2 3" key="1">
    <citation type="submission" date="2023-07" db="EMBL/GenBank/DDBJ databases">
        <title>Genomic Encyclopedia of Type Strains, Phase IV (KMG-IV): sequencing the most valuable type-strain genomes for metagenomic binning, comparative biology and taxonomic classification.</title>
        <authorList>
            <person name="Goeker M."/>
        </authorList>
    </citation>
    <scope>NUCLEOTIDE SEQUENCE [LARGE SCALE GENOMIC DNA]</scope>
    <source>
        <strain evidence="2 3">DSM 16784</strain>
    </source>
</reference>
<feature type="compositionally biased region" description="Basic and acidic residues" evidence="1">
    <location>
        <begin position="1"/>
        <end position="10"/>
    </location>
</feature>
<name>A0ABU0DZA7_9FIRM</name>
<feature type="compositionally biased region" description="Low complexity" evidence="1">
    <location>
        <begin position="59"/>
        <end position="75"/>
    </location>
</feature>
<keyword evidence="3" id="KW-1185">Reference proteome</keyword>
<dbReference type="EMBL" id="JAUSUR010000001">
    <property type="protein sequence ID" value="MDQ0359967.1"/>
    <property type="molecule type" value="Genomic_DNA"/>
</dbReference>
<evidence type="ECO:0000313" key="2">
    <source>
        <dbReference type="EMBL" id="MDQ0359967.1"/>
    </source>
</evidence>
<feature type="region of interest" description="Disordered" evidence="1">
    <location>
        <begin position="1"/>
        <end position="22"/>
    </location>
</feature>
<dbReference type="Proteomes" id="UP001230220">
    <property type="component" value="Unassembled WGS sequence"/>
</dbReference>
<keyword evidence="2" id="KW-0240">DNA-directed RNA polymerase</keyword>
<protein>
    <submittedName>
        <fullName evidence="2">DNA-directed RNA polymerase subunit RPC12/RpoP</fullName>
    </submittedName>
</protein>